<feature type="domain" description="Cyclic nucleotide-binding" evidence="1">
    <location>
        <begin position="29"/>
        <end position="69"/>
    </location>
</feature>
<comment type="caution">
    <text evidence="2">The sequence shown here is derived from an EMBL/GenBank/DDBJ whole genome shotgun (WGS) entry which is preliminary data.</text>
</comment>
<sequence length="181" mass="20960">MAELPEDLDLVGLLKREGVLGSPIDVGRGQRLIQPGETERHIYFIESGAFKIFFEHGDEEYITRLAYSDELITSLDSFITGEPTTYYIEALRSSVIRKGRVEAYRSFIKSSPQLHDVWNTLLSNLVFQQMEREVDLLIPAPQERYERVLKRSPKLFQEVPLKYIASYLRMTPETLSRVMKS</sequence>
<dbReference type="PROSITE" id="PS50042">
    <property type="entry name" value="CNMP_BINDING_3"/>
    <property type="match status" value="1"/>
</dbReference>
<gene>
    <name evidence="2" type="ORF">F8C82_13935</name>
</gene>
<proteinExistence type="predicted"/>
<organism evidence="2 3">
    <name type="scientific">Phaeocystidibacter marisrubri</name>
    <dbReference type="NCBI Taxonomy" id="1577780"/>
    <lineage>
        <taxon>Bacteria</taxon>
        <taxon>Pseudomonadati</taxon>
        <taxon>Bacteroidota</taxon>
        <taxon>Flavobacteriia</taxon>
        <taxon>Flavobacteriales</taxon>
        <taxon>Phaeocystidibacteraceae</taxon>
        <taxon>Phaeocystidibacter</taxon>
    </lineage>
</organism>
<dbReference type="Pfam" id="PF00027">
    <property type="entry name" value="cNMP_binding"/>
    <property type="match status" value="1"/>
</dbReference>
<dbReference type="AlphaFoldDB" id="A0A6L3ZC31"/>
<evidence type="ECO:0000313" key="3">
    <source>
        <dbReference type="Proteomes" id="UP000484164"/>
    </source>
</evidence>
<dbReference type="OrthoDB" id="792939at2"/>
<dbReference type="Gene3D" id="2.60.120.10">
    <property type="entry name" value="Jelly Rolls"/>
    <property type="match status" value="1"/>
</dbReference>
<dbReference type="Proteomes" id="UP000484164">
    <property type="component" value="Unassembled WGS sequence"/>
</dbReference>
<evidence type="ECO:0000259" key="1">
    <source>
        <dbReference type="PROSITE" id="PS50042"/>
    </source>
</evidence>
<dbReference type="InterPro" id="IPR018490">
    <property type="entry name" value="cNMP-bd_dom_sf"/>
</dbReference>
<dbReference type="RefSeq" id="WP_151694228.1">
    <property type="nucleotide sequence ID" value="NZ_BMGX01000001.1"/>
</dbReference>
<keyword evidence="3" id="KW-1185">Reference proteome</keyword>
<protein>
    <submittedName>
        <fullName evidence="2">Crp/Fnr family transcriptional regulator</fullName>
    </submittedName>
</protein>
<evidence type="ECO:0000313" key="2">
    <source>
        <dbReference type="EMBL" id="KAB2815192.1"/>
    </source>
</evidence>
<dbReference type="InterPro" id="IPR014710">
    <property type="entry name" value="RmlC-like_jellyroll"/>
</dbReference>
<dbReference type="SUPFAM" id="SSF51206">
    <property type="entry name" value="cAMP-binding domain-like"/>
    <property type="match status" value="1"/>
</dbReference>
<accession>A0A6L3ZC31</accession>
<dbReference type="InterPro" id="IPR000595">
    <property type="entry name" value="cNMP-bd_dom"/>
</dbReference>
<dbReference type="EMBL" id="WBVQ01000003">
    <property type="protein sequence ID" value="KAB2815192.1"/>
    <property type="molecule type" value="Genomic_DNA"/>
</dbReference>
<name>A0A6L3ZC31_9FLAO</name>
<reference evidence="2 3" key="1">
    <citation type="submission" date="2019-10" db="EMBL/GenBank/DDBJ databases">
        <title>Genome sequence of Phaeocystidibacter marisrubri JCM30614 (type strain).</title>
        <authorList>
            <person name="Bowman J.P."/>
        </authorList>
    </citation>
    <scope>NUCLEOTIDE SEQUENCE [LARGE SCALE GENOMIC DNA]</scope>
    <source>
        <strain evidence="2 3">JCM 30614</strain>
    </source>
</reference>